<dbReference type="Proteomes" id="UP000075515">
    <property type="component" value="Unassembled WGS sequence"/>
</dbReference>
<dbReference type="InterPro" id="IPR007497">
    <property type="entry name" value="SIMPL/DUF541"/>
</dbReference>
<dbReference type="Gene3D" id="3.30.70.2970">
    <property type="entry name" value="Protein of unknown function (DUF541), domain 2"/>
    <property type="match status" value="1"/>
</dbReference>
<dbReference type="InterPro" id="IPR052022">
    <property type="entry name" value="26kDa_periplasmic_antigen"/>
</dbReference>
<dbReference type="PANTHER" id="PTHR34387">
    <property type="entry name" value="SLR1258 PROTEIN"/>
    <property type="match status" value="1"/>
</dbReference>
<dbReference type="AlphaFoldDB" id="A0A150S4C0"/>
<dbReference type="PANTHER" id="PTHR34387:SF2">
    <property type="entry name" value="SLR1258 PROTEIN"/>
    <property type="match status" value="1"/>
</dbReference>
<dbReference type="Pfam" id="PF04402">
    <property type="entry name" value="SIMPL"/>
    <property type="match status" value="1"/>
</dbReference>
<sequence>MNSMVKSTDLQVVEVEGSGTVSLPPDSLRTNVSVEVRGESLEAAREEAAARTRSIVSALKGLQIPSLQVRNVGVSLSPIPEGETERERIAPPRIIGYEATSTVSVILERAPLDVLRVESSRILEAALSAGANQTSGIRFFLSAPQEAYRAALKASIEDAERNAGAIAAAAKIKLVGWRSVSSAGEEDGGRAWKMEAGFIGPRSTTFPVEPGEIEVTATVRARFRFAKR</sequence>
<dbReference type="GO" id="GO:0006974">
    <property type="term" value="P:DNA damage response"/>
    <property type="evidence" value="ECO:0007669"/>
    <property type="project" value="TreeGrafter"/>
</dbReference>
<evidence type="ECO:0000313" key="1">
    <source>
        <dbReference type="EMBL" id="KYF77229.1"/>
    </source>
</evidence>
<name>A0A150S4C0_SORCE</name>
<proteinExistence type="predicted"/>
<organism evidence="1 2">
    <name type="scientific">Sorangium cellulosum</name>
    <name type="common">Polyangium cellulosum</name>
    <dbReference type="NCBI Taxonomy" id="56"/>
    <lineage>
        <taxon>Bacteria</taxon>
        <taxon>Pseudomonadati</taxon>
        <taxon>Myxococcota</taxon>
        <taxon>Polyangia</taxon>
        <taxon>Polyangiales</taxon>
        <taxon>Polyangiaceae</taxon>
        <taxon>Sorangium</taxon>
    </lineage>
</organism>
<protein>
    <recommendedName>
        <fullName evidence="3">DUF541 domain-containing protein</fullName>
    </recommendedName>
</protein>
<evidence type="ECO:0000313" key="2">
    <source>
        <dbReference type="Proteomes" id="UP000075515"/>
    </source>
</evidence>
<evidence type="ECO:0008006" key="3">
    <source>
        <dbReference type="Google" id="ProtNLM"/>
    </source>
</evidence>
<dbReference type="EMBL" id="JEMC01003945">
    <property type="protein sequence ID" value="KYF77229.1"/>
    <property type="molecule type" value="Genomic_DNA"/>
</dbReference>
<gene>
    <name evidence="1" type="ORF">BE18_05020</name>
</gene>
<accession>A0A150S4C0</accession>
<dbReference type="Gene3D" id="3.30.110.170">
    <property type="entry name" value="Protein of unknown function (DUF541), domain 1"/>
    <property type="match status" value="1"/>
</dbReference>
<reference evidence="1 2" key="1">
    <citation type="submission" date="2014-02" db="EMBL/GenBank/DDBJ databases">
        <title>The small core and large imbalanced accessory genome model reveals a collaborative survival strategy of Sorangium cellulosum strains in nature.</title>
        <authorList>
            <person name="Han K."/>
            <person name="Peng R."/>
            <person name="Blom J."/>
            <person name="Li Y.-Z."/>
        </authorList>
    </citation>
    <scope>NUCLEOTIDE SEQUENCE [LARGE SCALE GENOMIC DNA]</scope>
    <source>
        <strain evidence="1 2">So0149</strain>
    </source>
</reference>
<comment type="caution">
    <text evidence="1">The sequence shown here is derived from an EMBL/GenBank/DDBJ whole genome shotgun (WGS) entry which is preliminary data.</text>
</comment>